<gene>
    <name evidence="1" type="ORF">ANCDUO_01306</name>
</gene>
<dbReference type="AlphaFoldDB" id="A0A0C2DEK1"/>
<evidence type="ECO:0000313" key="1">
    <source>
        <dbReference type="EMBL" id="KIH68358.1"/>
    </source>
</evidence>
<proteinExistence type="predicted"/>
<dbReference type="Proteomes" id="UP000054047">
    <property type="component" value="Unassembled WGS sequence"/>
</dbReference>
<organism evidence="1 2">
    <name type="scientific">Ancylostoma duodenale</name>
    <dbReference type="NCBI Taxonomy" id="51022"/>
    <lineage>
        <taxon>Eukaryota</taxon>
        <taxon>Metazoa</taxon>
        <taxon>Ecdysozoa</taxon>
        <taxon>Nematoda</taxon>
        <taxon>Chromadorea</taxon>
        <taxon>Rhabditida</taxon>
        <taxon>Rhabditina</taxon>
        <taxon>Rhabditomorpha</taxon>
        <taxon>Strongyloidea</taxon>
        <taxon>Ancylostomatidae</taxon>
        <taxon>Ancylostomatinae</taxon>
        <taxon>Ancylostoma</taxon>
    </lineage>
</organism>
<sequence>MVDSLRSARRKKPRHESTLTQRIPSLIALNANLRSARDQLLGVTNAELLNSTSTGDIWGPLQAAQPKLPAIPIAKFLGKVWEYTNFWALISANVHDQPLTKLQKFNYLLTALTEEAREVVRYYPITEENYDSAIELLRQKYGDHSKSIATLQTRLEKARADNHTIPAKRILLEYVIPIVTQLEKLGMSLDGSYLAQKILAKFTPSIQQIVFERRIISNTQEGNWRMQDILKGLDNYITTEERINDMVKRNVSISEQTRTRVPQRSSANKPYCLFCKSDSHKSGSCMKFPTISGRPIMM</sequence>
<protein>
    <recommendedName>
        <fullName evidence="3">Peptidase family A16</fullName>
    </recommendedName>
</protein>
<dbReference type="PANTHER" id="PTHR22954">
    <property type="entry name" value="RETROVIRAL PROTEASE-RELATED"/>
    <property type="match status" value="1"/>
</dbReference>
<dbReference type="PANTHER" id="PTHR22954:SF3">
    <property type="entry name" value="PROTEIN CBG08539"/>
    <property type="match status" value="1"/>
</dbReference>
<reference evidence="1 2" key="1">
    <citation type="submission" date="2013-12" db="EMBL/GenBank/DDBJ databases">
        <title>Draft genome of the parsitic nematode Ancylostoma duodenale.</title>
        <authorList>
            <person name="Mitreva M."/>
        </authorList>
    </citation>
    <scope>NUCLEOTIDE SEQUENCE [LARGE SCALE GENOMIC DNA]</scope>
    <source>
        <strain evidence="1 2">Zhejiang</strain>
    </source>
</reference>
<dbReference type="Pfam" id="PF03564">
    <property type="entry name" value="DUF1759"/>
    <property type="match status" value="1"/>
</dbReference>
<dbReference type="EMBL" id="KN726397">
    <property type="protein sequence ID" value="KIH68358.1"/>
    <property type="molecule type" value="Genomic_DNA"/>
</dbReference>
<keyword evidence="2" id="KW-1185">Reference proteome</keyword>
<accession>A0A0C2DEK1</accession>
<dbReference type="InterPro" id="IPR005312">
    <property type="entry name" value="DUF1759"/>
</dbReference>
<evidence type="ECO:0000313" key="2">
    <source>
        <dbReference type="Proteomes" id="UP000054047"/>
    </source>
</evidence>
<dbReference type="OrthoDB" id="5864015at2759"/>
<name>A0A0C2DEK1_9BILA</name>
<evidence type="ECO:0008006" key="3">
    <source>
        <dbReference type="Google" id="ProtNLM"/>
    </source>
</evidence>